<evidence type="ECO:0000256" key="1">
    <source>
        <dbReference type="SAM" id="MobiDB-lite"/>
    </source>
</evidence>
<gene>
    <name evidence="2" type="ORF">MYCIT1_LOCUS29918</name>
</gene>
<dbReference type="AlphaFoldDB" id="A0AAD2HNQ0"/>
<proteinExistence type="predicted"/>
<organism evidence="2 3">
    <name type="scientific">Mycena citricolor</name>
    <dbReference type="NCBI Taxonomy" id="2018698"/>
    <lineage>
        <taxon>Eukaryota</taxon>
        <taxon>Fungi</taxon>
        <taxon>Dikarya</taxon>
        <taxon>Basidiomycota</taxon>
        <taxon>Agaricomycotina</taxon>
        <taxon>Agaricomycetes</taxon>
        <taxon>Agaricomycetidae</taxon>
        <taxon>Agaricales</taxon>
        <taxon>Marasmiineae</taxon>
        <taxon>Mycenaceae</taxon>
        <taxon>Mycena</taxon>
    </lineage>
</organism>
<protein>
    <submittedName>
        <fullName evidence="2">Uncharacterized protein</fullName>
    </submittedName>
</protein>
<name>A0AAD2HNQ0_9AGAR</name>
<sequence length="376" mass="41162">MPAGKLDNRESATAVMENLKAQQRLVASRGSRSDSSLRNKAIPPSFPSPVRGPIVTSRGRYERDVDPTFVSLRKLKDDEWTSSGFKSTLALHFLDGSSPSRADESPLCGLGWHFRCTSWPAIDGSGSPQTRVSVSFLPGLVAGAAYGRVTFDVEYENLIADHDASRTAAYLRLPCSRDSSAALGAFYRRREAQDVPVVAITVRLPESLGLQVPQPRPAGGGVNDVVLDALAGAETVDLKFYAYTLRSADGSAVSRPKPLYAKMSALRGYSVALDTFLSGFSGDGFSESKLVDLDARDLEIDETFDEYDYMSDSDLENDVRVGVDTLTRKKYWSTIPQILYPLSCTQYIAVQAELWPLGSPYRASNVHKKSESYMLT</sequence>
<evidence type="ECO:0000313" key="3">
    <source>
        <dbReference type="Proteomes" id="UP001295794"/>
    </source>
</evidence>
<accession>A0AAD2HNQ0</accession>
<dbReference type="EMBL" id="CAVNYO010000440">
    <property type="protein sequence ID" value="CAK5279704.1"/>
    <property type="molecule type" value="Genomic_DNA"/>
</dbReference>
<dbReference type="Proteomes" id="UP001295794">
    <property type="component" value="Unassembled WGS sequence"/>
</dbReference>
<evidence type="ECO:0000313" key="2">
    <source>
        <dbReference type="EMBL" id="CAK5279704.1"/>
    </source>
</evidence>
<keyword evidence="3" id="KW-1185">Reference proteome</keyword>
<reference evidence="2" key="1">
    <citation type="submission" date="2023-11" db="EMBL/GenBank/DDBJ databases">
        <authorList>
            <person name="De Vega J J."/>
            <person name="De Vega J J."/>
        </authorList>
    </citation>
    <scope>NUCLEOTIDE SEQUENCE</scope>
</reference>
<comment type="caution">
    <text evidence="2">The sequence shown here is derived from an EMBL/GenBank/DDBJ whole genome shotgun (WGS) entry which is preliminary data.</text>
</comment>
<feature type="region of interest" description="Disordered" evidence="1">
    <location>
        <begin position="23"/>
        <end position="53"/>
    </location>
</feature>